<dbReference type="EC" id="3.1.-.-" evidence="9"/>
<evidence type="ECO:0000313" key="11">
    <source>
        <dbReference type="Proteomes" id="UP000007652"/>
    </source>
</evidence>
<evidence type="ECO:0000256" key="8">
    <source>
        <dbReference type="ARBA" id="ARBA00023118"/>
    </source>
</evidence>
<keyword evidence="7 9" id="KW-0460">Magnesium</keyword>
<name>I7J4W0_9CLOT</name>
<comment type="similarity">
    <text evidence="2 9">Belongs to the CRISPR-associated endoribonuclease Cas2 protein family.</text>
</comment>
<organism evidence="10 11">
    <name type="scientific">Caloramator australicus RC3</name>
    <dbReference type="NCBI Taxonomy" id="857293"/>
    <lineage>
        <taxon>Bacteria</taxon>
        <taxon>Bacillati</taxon>
        <taxon>Bacillota</taxon>
        <taxon>Clostridia</taxon>
        <taxon>Eubacteriales</taxon>
        <taxon>Clostridiaceae</taxon>
        <taxon>Caloramator</taxon>
    </lineage>
</organism>
<proteinExistence type="inferred from homology"/>
<dbReference type="GO" id="GO:0043571">
    <property type="term" value="P:maintenance of CRISPR repeat elements"/>
    <property type="evidence" value="ECO:0007669"/>
    <property type="project" value="UniProtKB-UniRule"/>
</dbReference>
<dbReference type="GO" id="GO:0046872">
    <property type="term" value="F:metal ion binding"/>
    <property type="evidence" value="ECO:0007669"/>
    <property type="project" value="UniProtKB-UniRule"/>
</dbReference>
<dbReference type="HAMAP" id="MF_01471">
    <property type="entry name" value="Cas2"/>
    <property type="match status" value="1"/>
</dbReference>
<comment type="function">
    <text evidence="9">CRISPR (clustered regularly interspaced short palindromic repeat), is an adaptive immune system that provides protection against mobile genetic elements (viruses, transposable elements and conjugative plasmids). CRISPR clusters contain sequences complementary to antecedent mobile elements and target invading nucleic acids. CRISPR clusters are transcribed and processed into CRISPR RNA (crRNA). Functions as a ssRNA-specific endoribonuclease. Involved in the integration of spacer DNA into the CRISPR cassette.</text>
</comment>
<comment type="subunit">
    <text evidence="9">Homodimer, forms a heterotetramer with a Cas1 homodimer.</text>
</comment>
<dbReference type="InterPro" id="IPR021127">
    <property type="entry name" value="CRISPR_associated_Cas2"/>
</dbReference>
<evidence type="ECO:0000256" key="2">
    <source>
        <dbReference type="ARBA" id="ARBA00009959"/>
    </source>
</evidence>
<accession>I7J4W0</accession>
<keyword evidence="5 9" id="KW-0255">Endonuclease</keyword>
<dbReference type="InterPro" id="IPR019199">
    <property type="entry name" value="Virulence_VapD/CRISPR_Cas2"/>
</dbReference>
<gene>
    <name evidence="9" type="primary">cas2</name>
    <name evidence="10" type="ORF">CAAU_1037</name>
</gene>
<keyword evidence="6 9" id="KW-0378">Hydrolase</keyword>
<dbReference type="CDD" id="cd09725">
    <property type="entry name" value="Cas2_I_II_III"/>
    <property type="match status" value="1"/>
</dbReference>
<reference evidence="10 11" key="1">
    <citation type="journal article" date="2011" name="J. Bacteriol.">
        <title>Draft genome sequence of Caloramator australicus strain RC3T, a thermoanaerobe from the Great Artesian Basin of Australia.</title>
        <authorList>
            <person name="Ogg C.D."/>
            <person name="Patel B.K.C."/>
        </authorList>
    </citation>
    <scope>NUCLEOTIDE SEQUENCE [LARGE SCALE GENOMIC DNA]</scope>
    <source>
        <strain evidence="10 11">RC3</strain>
    </source>
</reference>
<evidence type="ECO:0000256" key="1">
    <source>
        <dbReference type="ARBA" id="ARBA00001946"/>
    </source>
</evidence>
<dbReference type="RefSeq" id="WP_008908393.1">
    <property type="nucleotide sequence ID" value="NZ_CAKP01000060.1"/>
</dbReference>
<dbReference type="OrthoDB" id="9798176at2"/>
<dbReference type="PANTHER" id="PTHR34405:SF3">
    <property type="entry name" value="CRISPR-ASSOCIATED ENDORIBONUCLEASE CAS2 3"/>
    <property type="match status" value="1"/>
</dbReference>
<dbReference type="NCBIfam" id="TIGR01573">
    <property type="entry name" value="cas2"/>
    <property type="match status" value="1"/>
</dbReference>
<dbReference type="GO" id="GO:0004521">
    <property type="term" value="F:RNA endonuclease activity"/>
    <property type="evidence" value="ECO:0007669"/>
    <property type="project" value="InterPro"/>
</dbReference>
<sequence>MIKGIISYDISIDRYRNKLSRILSNYCTRIQYSVYQFELDEKIYKDMLKKIEAFYRNYLRYAYTSANIDDITRSIYIFLLCEGCFNRKIVFDKRVKNSNREMII</sequence>
<dbReference type="GO" id="GO:0051607">
    <property type="term" value="P:defense response to virus"/>
    <property type="evidence" value="ECO:0007669"/>
    <property type="project" value="UniProtKB-UniRule"/>
</dbReference>
<keyword evidence="8 9" id="KW-0051">Antiviral defense</keyword>
<keyword evidence="11" id="KW-1185">Reference proteome</keyword>
<dbReference type="AlphaFoldDB" id="I7J4W0"/>
<keyword evidence="4 9" id="KW-0479">Metal-binding</keyword>
<dbReference type="GO" id="GO:0016787">
    <property type="term" value="F:hydrolase activity"/>
    <property type="evidence" value="ECO:0007669"/>
    <property type="project" value="UniProtKB-KW"/>
</dbReference>
<dbReference type="Proteomes" id="UP000007652">
    <property type="component" value="Unassembled WGS sequence"/>
</dbReference>
<dbReference type="EMBL" id="CAKP01000060">
    <property type="protein sequence ID" value="CCJ33121.1"/>
    <property type="molecule type" value="Genomic_DNA"/>
</dbReference>
<dbReference type="Gene3D" id="3.30.70.240">
    <property type="match status" value="1"/>
</dbReference>
<dbReference type="STRING" id="857293.CAAU_1037"/>
<feature type="binding site" evidence="9">
    <location>
        <position position="9"/>
    </location>
    <ligand>
        <name>Mg(2+)</name>
        <dbReference type="ChEBI" id="CHEBI:18420"/>
        <note>catalytic</note>
    </ligand>
</feature>
<evidence type="ECO:0000256" key="6">
    <source>
        <dbReference type="ARBA" id="ARBA00022801"/>
    </source>
</evidence>
<comment type="caution">
    <text evidence="10">The sequence shown here is derived from an EMBL/GenBank/DDBJ whole genome shotgun (WGS) entry which is preliminary data.</text>
</comment>
<evidence type="ECO:0000256" key="9">
    <source>
        <dbReference type="HAMAP-Rule" id="MF_01471"/>
    </source>
</evidence>
<dbReference type="SUPFAM" id="SSF143430">
    <property type="entry name" value="TTP0101/SSO1404-like"/>
    <property type="match status" value="1"/>
</dbReference>
<protein>
    <recommendedName>
        <fullName evidence="9">CRISPR-associated endoribonuclease Cas2</fullName>
        <ecNumber evidence="9">3.1.-.-</ecNumber>
    </recommendedName>
</protein>
<evidence type="ECO:0000256" key="7">
    <source>
        <dbReference type="ARBA" id="ARBA00022842"/>
    </source>
</evidence>
<keyword evidence="3 9" id="KW-0540">Nuclease</keyword>
<comment type="cofactor">
    <cofactor evidence="1 9">
        <name>Mg(2+)</name>
        <dbReference type="ChEBI" id="CHEBI:18420"/>
    </cofactor>
</comment>
<evidence type="ECO:0000256" key="3">
    <source>
        <dbReference type="ARBA" id="ARBA00022722"/>
    </source>
</evidence>
<evidence type="ECO:0000256" key="4">
    <source>
        <dbReference type="ARBA" id="ARBA00022723"/>
    </source>
</evidence>
<dbReference type="PANTHER" id="PTHR34405">
    <property type="entry name" value="CRISPR-ASSOCIATED ENDORIBONUCLEASE CAS2"/>
    <property type="match status" value="1"/>
</dbReference>
<evidence type="ECO:0000313" key="10">
    <source>
        <dbReference type="EMBL" id="CCJ33121.1"/>
    </source>
</evidence>
<evidence type="ECO:0000256" key="5">
    <source>
        <dbReference type="ARBA" id="ARBA00022759"/>
    </source>
</evidence>
<dbReference type="Pfam" id="PF09827">
    <property type="entry name" value="CRISPR_Cas2"/>
    <property type="match status" value="1"/>
</dbReference>